<evidence type="ECO:0000256" key="2">
    <source>
        <dbReference type="ARBA" id="ARBA00006653"/>
    </source>
</evidence>
<dbReference type="GO" id="GO:0000139">
    <property type="term" value="C:Golgi membrane"/>
    <property type="evidence" value="ECO:0007669"/>
    <property type="project" value="UniProtKB-SubCell"/>
</dbReference>
<evidence type="ECO:0000256" key="7">
    <source>
        <dbReference type="ARBA" id="ARBA00023136"/>
    </source>
</evidence>
<keyword evidence="10" id="KW-1185">Reference proteome</keyword>
<dbReference type="GO" id="GO:0017119">
    <property type="term" value="C:Golgi transport complex"/>
    <property type="evidence" value="ECO:0007669"/>
    <property type="project" value="InterPro"/>
</dbReference>
<dbReference type="PANTHER" id="PTHR31658:SF0">
    <property type="entry name" value="CONSERVED OLIGOMERIC GOLGI COMPLEX SUBUNIT 1"/>
    <property type="match status" value="1"/>
</dbReference>
<dbReference type="GO" id="GO:0005794">
    <property type="term" value="C:Golgi apparatus"/>
    <property type="evidence" value="ECO:0000318"/>
    <property type="project" value="GO_Central"/>
</dbReference>
<name>A0A1Y1HTK7_KLENI</name>
<reference evidence="9 10" key="1">
    <citation type="journal article" date="2014" name="Nat. Commun.">
        <title>Klebsormidium flaccidum genome reveals primary factors for plant terrestrial adaptation.</title>
        <authorList>
            <person name="Hori K."/>
            <person name="Maruyama F."/>
            <person name="Fujisawa T."/>
            <person name="Togashi T."/>
            <person name="Yamamoto N."/>
            <person name="Seo M."/>
            <person name="Sato S."/>
            <person name="Yamada T."/>
            <person name="Mori H."/>
            <person name="Tajima N."/>
            <person name="Moriyama T."/>
            <person name="Ikeuchi M."/>
            <person name="Watanabe M."/>
            <person name="Wada H."/>
            <person name="Kobayashi K."/>
            <person name="Saito M."/>
            <person name="Masuda T."/>
            <person name="Sasaki-Sekimoto Y."/>
            <person name="Mashiguchi K."/>
            <person name="Awai K."/>
            <person name="Shimojima M."/>
            <person name="Masuda S."/>
            <person name="Iwai M."/>
            <person name="Nobusawa T."/>
            <person name="Narise T."/>
            <person name="Kondo S."/>
            <person name="Saito H."/>
            <person name="Sato R."/>
            <person name="Murakawa M."/>
            <person name="Ihara Y."/>
            <person name="Oshima-Yamada Y."/>
            <person name="Ohtaka K."/>
            <person name="Satoh M."/>
            <person name="Sonobe K."/>
            <person name="Ishii M."/>
            <person name="Ohtani R."/>
            <person name="Kanamori-Sato M."/>
            <person name="Honoki R."/>
            <person name="Miyazaki D."/>
            <person name="Mochizuki H."/>
            <person name="Umetsu J."/>
            <person name="Higashi K."/>
            <person name="Shibata D."/>
            <person name="Kamiya Y."/>
            <person name="Sato N."/>
            <person name="Nakamura Y."/>
            <person name="Tabata S."/>
            <person name="Ida S."/>
            <person name="Kurokawa K."/>
            <person name="Ohta H."/>
        </authorList>
    </citation>
    <scope>NUCLEOTIDE SEQUENCE [LARGE SCALE GENOMIC DNA]</scope>
    <source>
        <strain evidence="9 10">NIES-2285</strain>
    </source>
</reference>
<comment type="subcellular location">
    <subcellularLocation>
        <location evidence="1">Golgi apparatus membrane</location>
        <topology evidence="1">Peripheral membrane protein</topology>
    </subcellularLocation>
</comment>
<protein>
    <recommendedName>
        <fullName evidence="3">Conserved oligomeric Golgi complex subunit 1</fullName>
    </recommendedName>
</protein>
<accession>A0A1Y1HTK7</accession>
<evidence type="ECO:0000256" key="3">
    <source>
        <dbReference type="ARBA" id="ARBA00020978"/>
    </source>
</evidence>
<evidence type="ECO:0000256" key="4">
    <source>
        <dbReference type="ARBA" id="ARBA00022448"/>
    </source>
</evidence>
<keyword evidence="4" id="KW-0813">Transport</keyword>
<evidence type="ECO:0000256" key="5">
    <source>
        <dbReference type="ARBA" id="ARBA00022927"/>
    </source>
</evidence>
<evidence type="ECO:0000313" key="9">
    <source>
        <dbReference type="EMBL" id="GAQ81463.1"/>
    </source>
</evidence>
<comment type="similarity">
    <text evidence="2">Belongs to the COG1 family.</text>
</comment>
<dbReference type="Pfam" id="PF08700">
    <property type="entry name" value="VPS51_Exo84_N"/>
    <property type="match status" value="1"/>
</dbReference>
<dbReference type="OMA" id="DNPRRQT"/>
<evidence type="ECO:0000256" key="8">
    <source>
        <dbReference type="SAM" id="MobiDB-lite"/>
    </source>
</evidence>
<keyword evidence="6" id="KW-0333">Golgi apparatus</keyword>
<feature type="region of interest" description="Disordered" evidence="8">
    <location>
        <begin position="804"/>
        <end position="826"/>
    </location>
</feature>
<dbReference type="OrthoDB" id="46189at2759"/>
<evidence type="ECO:0000313" key="10">
    <source>
        <dbReference type="Proteomes" id="UP000054558"/>
    </source>
</evidence>
<feature type="region of interest" description="Disordered" evidence="8">
    <location>
        <begin position="602"/>
        <end position="649"/>
    </location>
</feature>
<dbReference type="EMBL" id="DF237030">
    <property type="protein sequence ID" value="GAQ81463.1"/>
    <property type="molecule type" value="Genomic_DNA"/>
</dbReference>
<evidence type="ECO:0000256" key="1">
    <source>
        <dbReference type="ARBA" id="ARBA00004395"/>
    </source>
</evidence>
<feature type="region of interest" description="Disordered" evidence="8">
    <location>
        <begin position="455"/>
        <end position="475"/>
    </location>
</feature>
<keyword evidence="7" id="KW-0472">Membrane</keyword>
<dbReference type="AlphaFoldDB" id="A0A1Y1HTK7"/>
<dbReference type="GO" id="GO:0006891">
    <property type="term" value="P:intra-Golgi vesicle-mediated transport"/>
    <property type="evidence" value="ECO:0007669"/>
    <property type="project" value="InterPro"/>
</dbReference>
<dbReference type="STRING" id="105231.A0A1Y1HTK7"/>
<dbReference type="InterPro" id="IPR033370">
    <property type="entry name" value="COG1"/>
</dbReference>
<organism evidence="9 10">
    <name type="scientific">Klebsormidium nitens</name>
    <name type="common">Green alga</name>
    <name type="synonym">Ulothrix nitens</name>
    <dbReference type="NCBI Taxonomy" id="105231"/>
    <lineage>
        <taxon>Eukaryota</taxon>
        <taxon>Viridiplantae</taxon>
        <taxon>Streptophyta</taxon>
        <taxon>Klebsormidiophyceae</taxon>
        <taxon>Klebsormidiales</taxon>
        <taxon>Klebsormidiaceae</taxon>
        <taxon>Klebsormidium</taxon>
    </lineage>
</organism>
<dbReference type="GO" id="GO:0015031">
    <property type="term" value="P:protein transport"/>
    <property type="evidence" value="ECO:0007669"/>
    <property type="project" value="UniProtKB-KW"/>
</dbReference>
<proteinExistence type="inferred from homology"/>
<feature type="compositionally biased region" description="Basic and acidic residues" evidence="8">
    <location>
        <begin position="617"/>
        <end position="644"/>
    </location>
</feature>
<sequence>MRGGRFQQKAGEEASSRNAEALFESRSVVDIREVEARMRKDIEEKKEELRQLVGASYRDLIESADSILEMQRSCEAVGANISRMEEGFEALHRSVADVKSSPGVNEGREPRERVYAVGARVKYLVDTPEKIWGCLDEHMYLEAAERYQRAREVHQLLLQQEGGEQRGVLALFPLLRHQWPLVETFQGQILQRSQERLQEAGLPVTDYATALSGAAIMGRLQSSAILPLFLDSRRAWIRSHLRLSRGVSLSLDTASLAALLGQLVRVIQMSLCQTGELFLEASSSRAPLLFSTLLAVTPATQLFGGIPQPEKELELWKEQREGLEARVTPLSGRAVTEAALRWLQDCADDIAADGRTLIAQVGTAKGLADIESVVRTEIGKTDVFSDSMEWLVTAFGTAPESPWDCVCELVLKEPVNLWRTLFEKLFTDRAKAIIDASFSALSVTEQMDVALAETHAPETASDDSPEALQGTAAESTWQLPASEKDWFSARASYFSPRVAALRDALDARLGEILDDVTWVMTSAEGGAGRAGELAPYLQERCFSAVQGIASELEAKLADLQKTDDDVDQATVVERALFVGRFCAALGQYSTFLPILLGPPSAWGSHKATEKSSGPLRRPSDSDGNPDGRRFSRRGSMDPSREEGTSKLTRVQKQLRRVSVAAHRVWVTWSAEQLTAKFERELRGDEALATTSPLKGWEETVTRQEEEGGQSVEMRMSLPAMPSAYALALLFAACREIHRVGSHTLDRAVLRLFAWSVSQQILSIYESLVADPSSLGTRASEKGILQLLFDVRFLSDVLAGGSDIGPDGSTSVDDEVKDPGTSLAGNKRVRTSTSQTDAAALARKRRVLGILDGLTGQIDPIDWATYEPYLWSNERRYYHRCAVLFGSLIQLQRLYTDVPQMPAKNAESNTLNMAHAVPRFAYLPISSPLLANGGSGPRSRRGSLQEPGAVTSPWRAALSDDVSSFSFAEPQAALGLGAAKPLFKSIIGTVGSKFNENPFKLLEGQAGRLKDSLALNLPGNVSSFLSGGQRDQ</sequence>
<keyword evidence="5" id="KW-0653">Protein transport</keyword>
<gene>
    <name evidence="9" type="ORF">KFL_000810040</name>
</gene>
<evidence type="ECO:0000256" key="6">
    <source>
        <dbReference type="ARBA" id="ARBA00023034"/>
    </source>
</evidence>
<dbReference type="Proteomes" id="UP000054558">
    <property type="component" value="Unassembled WGS sequence"/>
</dbReference>
<dbReference type="PANTHER" id="PTHR31658">
    <property type="entry name" value="CONSERVED OLIGOMERIC GOLGI COMPLEX SUBUNIT 1"/>
    <property type="match status" value="1"/>
</dbReference>